<dbReference type="GeneID" id="61766977"/>
<gene>
    <name evidence="3" type="ORF">FX981_00169</name>
</gene>
<dbReference type="AlphaFoldDB" id="A0A5C0WCV1"/>
<organism evidence="3 4">
    <name type="scientific">Bacillus safensis</name>
    <dbReference type="NCBI Taxonomy" id="561879"/>
    <lineage>
        <taxon>Bacteria</taxon>
        <taxon>Bacillati</taxon>
        <taxon>Bacillota</taxon>
        <taxon>Bacilli</taxon>
        <taxon>Bacillales</taxon>
        <taxon>Bacillaceae</taxon>
        <taxon>Bacillus</taxon>
    </lineage>
</organism>
<keyword evidence="4" id="KW-1185">Reference proteome</keyword>
<feature type="compositionally biased region" description="Polar residues" evidence="1">
    <location>
        <begin position="22"/>
        <end position="37"/>
    </location>
</feature>
<name>A0A5C0WCV1_BACIA</name>
<evidence type="ECO:0008006" key="5">
    <source>
        <dbReference type="Google" id="ProtNLM"/>
    </source>
</evidence>
<evidence type="ECO:0000256" key="1">
    <source>
        <dbReference type="SAM" id="MobiDB-lite"/>
    </source>
</evidence>
<dbReference type="PROSITE" id="PS51257">
    <property type="entry name" value="PROKAR_LIPOPROTEIN"/>
    <property type="match status" value="1"/>
</dbReference>
<reference evidence="3 4" key="1">
    <citation type="journal article" date="2018" name="Plant Biotechnol. Rep.">
        <title>Diversity and antifungal activity of endophytic bacteria associated with Panax ginseng seedlings.</title>
        <authorList>
            <person name="Park J.M."/>
            <person name="Hong C.E."/>
            <person name="Jo S.H."/>
        </authorList>
    </citation>
    <scope>NUCLEOTIDE SEQUENCE [LARGE SCALE GENOMIC DNA]</scope>
    <source>
        <strain evidence="3 4">PgKB20</strain>
    </source>
</reference>
<dbReference type="Proteomes" id="UP000325032">
    <property type="component" value="Chromosome"/>
</dbReference>
<proteinExistence type="predicted"/>
<dbReference type="RefSeq" id="WP_149125697.1">
    <property type="nucleotide sequence ID" value="NZ_CP043404.1"/>
</dbReference>
<feature type="signal peptide" evidence="2">
    <location>
        <begin position="1"/>
        <end position="24"/>
    </location>
</feature>
<sequence length="232" mass="26883">MEKFLLILSLLIVALFGCSNQSVSTDSMTSENNLTASSKKEKETQKTHEISSEDKKIIQSIKNKEYDQVIEETRNLKNEFKKDYYFIASAYKKLEELKDVDVSLDNYDTYTYVDAMLDKVDHKNSHEDLDFLQTQDNNKKNINALQKGKNDQIEENIKESEKVERSTAIEERTNNPQNVSVGMTKEEVLIEGWGKPEKVKTTQTADQTLEQWIYKGNKYLYFENGILSTISY</sequence>
<feature type="compositionally biased region" description="Basic and acidic residues" evidence="1">
    <location>
        <begin position="38"/>
        <end position="48"/>
    </location>
</feature>
<evidence type="ECO:0000313" key="4">
    <source>
        <dbReference type="Proteomes" id="UP000325032"/>
    </source>
</evidence>
<feature type="region of interest" description="Disordered" evidence="1">
    <location>
        <begin position="22"/>
        <end position="48"/>
    </location>
</feature>
<protein>
    <recommendedName>
        <fullName evidence="5">Lipoprotein</fullName>
    </recommendedName>
</protein>
<keyword evidence="2" id="KW-0732">Signal</keyword>
<evidence type="ECO:0000313" key="3">
    <source>
        <dbReference type="EMBL" id="QEK62005.1"/>
    </source>
</evidence>
<accession>A0A5C0WCV1</accession>
<evidence type="ECO:0000256" key="2">
    <source>
        <dbReference type="SAM" id="SignalP"/>
    </source>
</evidence>
<feature type="chain" id="PRO_5039516955" description="Lipoprotein" evidence="2">
    <location>
        <begin position="25"/>
        <end position="232"/>
    </location>
</feature>
<dbReference type="EMBL" id="CP043404">
    <property type="protein sequence ID" value="QEK62005.1"/>
    <property type="molecule type" value="Genomic_DNA"/>
</dbReference>